<dbReference type="Proteomes" id="UP001229955">
    <property type="component" value="Chromosome"/>
</dbReference>
<evidence type="ECO:0000313" key="1">
    <source>
        <dbReference type="EMBL" id="WKW13598.1"/>
    </source>
</evidence>
<dbReference type="RefSeq" id="WP_367886436.1">
    <property type="nucleotide sequence ID" value="NZ_CP130612.1"/>
</dbReference>
<evidence type="ECO:0000313" key="2">
    <source>
        <dbReference type="EMBL" id="WKW16504.1"/>
    </source>
</evidence>
<keyword evidence="3" id="KW-1185">Reference proteome</keyword>
<dbReference type="EMBL" id="CP130613">
    <property type="protein sequence ID" value="WKW16504.1"/>
    <property type="molecule type" value="Genomic_DNA"/>
</dbReference>
<sequence length="139" mass="14598">MPNRPFTAAWAEAFQSAIEADDAYRSAAAKWTWPVALILSPAPELGFPDAVAVELQLDRGRCGGAQVVPADAVTAPIALTAPYAVWKSVVRGELDPIVGVTRGKIAVRGSLATLMMHARAATALVACAKAVPTEFPDEE</sequence>
<evidence type="ECO:0000313" key="3">
    <source>
        <dbReference type="Proteomes" id="UP001229955"/>
    </source>
</evidence>
<dbReference type="InterPro" id="IPR036527">
    <property type="entry name" value="SCP2_sterol-bd_dom_sf"/>
</dbReference>
<dbReference type="EMBL" id="CP130612">
    <property type="protein sequence ID" value="WKW13598.1"/>
    <property type="molecule type" value="Genomic_DNA"/>
</dbReference>
<proteinExistence type="predicted"/>
<dbReference type="SUPFAM" id="SSF55718">
    <property type="entry name" value="SCP-like"/>
    <property type="match status" value="1"/>
</dbReference>
<reference evidence="1" key="1">
    <citation type="submission" date="2023-07" db="EMBL/GenBank/DDBJ databases">
        <authorList>
            <person name="Haufschild T."/>
            <person name="Kallscheuer N."/>
            <person name="Hammer J."/>
            <person name="Kohn T."/>
            <person name="Kabuu M."/>
            <person name="Jogler M."/>
            <person name="Wohfarth N."/>
            <person name="Heuer A."/>
            <person name="Rohde M."/>
            <person name="van Teeseling M.C.F."/>
            <person name="Jogler C."/>
        </authorList>
    </citation>
    <scope>NUCLEOTIDE SEQUENCE</scope>
    <source>
        <strain evidence="1">Strain 138</strain>
        <strain evidence="2">Strain 318</strain>
    </source>
</reference>
<accession>A0AA49JXC7</accession>
<gene>
    <name evidence="1" type="ORF">Strain138_002922</name>
    <name evidence="2" type="ORF">Strain318_002920</name>
</gene>
<dbReference type="KEGG" id="pspc:Strain318_002920"/>
<accession>A0AA49K2V3</accession>
<dbReference type="AlphaFoldDB" id="A0AA49JXC7"/>
<protein>
    <submittedName>
        <fullName evidence="1">SCP2 sterol-binding domain-containing protein</fullName>
    </submittedName>
</protein>
<dbReference type="Gene3D" id="3.30.1050.10">
    <property type="entry name" value="SCP2 sterol-binding domain"/>
    <property type="match status" value="1"/>
</dbReference>
<name>A0AA49JXC7_9BACT</name>
<organism evidence="1">
    <name type="scientific">Pseudogemmatithrix spongiicola</name>
    <dbReference type="NCBI Taxonomy" id="3062599"/>
    <lineage>
        <taxon>Bacteria</taxon>
        <taxon>Pseudomonadati</taxon>
        <taxon>Gemmatimonadota</taxon>
        <taxon>Gemmatimonadia</taxon>
        <taxon>Gemmatimonadales</taxon>
        <taxon>Gemmatimonadaceae</taxon>
        <taxon>Pseudogemmatithrix</taxon>
    </lineage>
</organism>